<proteinExistence type="predicted"/>
<dbReference type="InterPro" id="IPR047729">
    <property type="entry name" value="Sce7726-like"/>
</dbReference>
<dbReference type="EMBL" id="AGIP01000009">
    <property type="protein sequence ID" value="EHB62692.1"/>
    <property type="molecule type" value="Genomic_DNA"/>
</dbReference>
<sequence length="194" mass="22226">MDKLRDPEIRSVLIDQLITEYSNSSETLIINEMSVSQGVSRVDVAVLNGIMQGYEIKSESDKLVRLPLQVNEYNKVFERMTIVTADNYLEDVRKIIPSWWGIIKVSNKKGIASLRTVKKGRLNPSLDPLALAQLLWRDEAVDLLKKRGLEKGILSKPKREIYKRIAESIKAEELKLEVNQILKTRKGWRGQLLP</sequence>
<organism evidence="1 2">
    <name type="scientific">Paenibacillus lactis 154</name>
    <dbReference type="NCBI Taxonomy" id="743719"/>
    <lineage>
        <taxon>Bacteria</taxon>
        <taxon>Bacillati</taxon>
        <taxon>Bacillota</taxon>
        <taxon>Bacilli</taxon>
        <taxon>Bacillales</taxon>
        <taxon>Paenibacillaceae</taxon>
        <taxon>Paenibacillus</taxon>
    </lineage>
</organism>
<dbReference type="AlphaFoldDB" id="G4HIX4"/>
<evidence type="ECO:0000313" key="2">
    <source>
        <dbReference type="Proteomes" id="UP000003891"/>
    </source>
</evidence>
<name>G4HIX4_9BACL</name>
<dbReference type="eggNOG" id="ENOG502ZAKT">
    <property type="taxonomic scope" value="Bacteria"/>
</dbReference>
<dbReference type="Proteomes" id="UP000003891">
    <property type="component" value="Unassembled WGS sequence"/>
</dbReference>
<evidence type="ECO:0000313" key="1">
    <source>
        <dbReference type="EMBL" id="EHB62692.1"/>
    </source>
</evidence>
<reference evidence="1 2" key="1">
    <citation type="submission" date="2011-09" db="EMBL/GenBank/DDBJ databases">
        <title>The draft genome of Paenibacillus lactis 154.</title>
        <authorList>
            <consortium name="US DOE Joint Genome Institute (JGI-PGF)"/>
            <person name="Lucas S."/>
            <person name="Han J."/>
            <person name="Lapidus A."/>
            <person name="Cheng J.-F."/>
            <person name="Goodwin L."/>
            <person name="Pitluck S."/>
            <person name="Peters L."/>
            <person name="Land M.L."/>
            <person name="Hauser L."/>
            <person name="Siebers A."/>
            <person name="Thelen M."/>
            <person name="Hugenholtz P."/>
            <person name="Allgaier M."/>
            <person name="Woyke T.J."/>
        </authorList>
    </citation>
    <scope>NUCLEOTIDE SEQUENCE [LARGE SCALE GENOMIC DNA]</scope>
    <source>
        <strain evidence="1 2">154</strain>
    </source>
</reference>
<accession>G4HIX4</accession>
<dbReference type="NCBIfam" id="NF033832">
    <property type="entry name" value="sce7726_fam"/>
    <property type="match status" value="1"/>
</dbReference>
<dbReference type="RefSeq" id="WP_007131098.1">
    <property type="nucleotide sequence ID" value="NZ_AGIP01000009.1"/>
</dbReference>
<gene>
    <name evidence="1" type="ORF">PaelaDRAFT_3935</name>
</gene>
<protein>
    <submittedName>
        <fullName evidence="1">Putative phage-related protein</fullName>
    </submittedName>
</protein>
<dbReference type="OrthoDB" id="128875at2"/>